<dbReference type="Proteomes" id="UP000019147">
    <property type="component" value="Chromosome"/>
</dbReference>
<dbReference type="eggNOG" id="COG0260">
    <property type="taxonomic scope" value="Bacteria"/>
</dbReference>
<comment type="similarity">
    <text evidence="3 9">Belongs to the peptidase M17 family.</text>
</comment>
<feature type="active site" evidence="9">
    <location>
        <position position="350"/>
    </location>
</feature>
<protein>
    <recommendedName>
        <fullName evidence="9">Probable cytosol aminopeptidase</fullName>
        <ecNumber evidence="9">3.4.11.1</ecNumber>
    </recommendedName>
    <alternativeName>
        <fullName evidence="9">Leucine aminopeptidase</fullName>
        <shortName evidence="9">LAP</shortName>
        <ecNumber evidence="9">3.4.11.10</ecNumber>
    </alternativeName>
    <alternativeName>
        <fullName evidence="9">Leucyl aminopeptidase</fullName>
    </alternativeName>
</protein>
<dbReference type="RefSeq" id="WP_021828256.1">
    <property type="nucleotide sequence ID" value="NZ_CP015840.1"/>
</dbReference>
<keyword evidence="4 9" id="KW-0031">Aminopeptidase</keyword>
<dbReference type="InterPro" id="IPR008283">
    <property type="entry name" value="Peptidase_M17_N"/>
</dbReference>
<dbReference type="SUPFAM" id="SSF53187">
    <property type="entry name" value="Zn-dependent exopeptidases"/>
    <property type="match status" value="1"/>
</dbReference>
<dbReference type="KEGG" id="cgz:M787_003830"/>
<proteinExistence type="inferred from homology"/>
<dbReference type="SUPFAM" id="SSF52949">
    <property type="entry name" value="Macro domain-like"/>
    <property type="match status" value="1"/>
</dbReference>
<evidence type="ECO:0000256" key="2">
    <source>
        <dbReference type="ARBA" id="ARBA00000967"/>
    </source>
</evidence>
<dbReference type="HAMAP" id="MF_00181">
    <property type="entry name" value="Cytosol_peptidase_M17"/>
    <property type="match status" value="1"/>
</dbReference>
<dbReference type="CDD" id="cd00433">
    <property type="entry name" value="Peptidase_M17"/>
    <property type="match status" value="1"/>
</dbReference>
<keyword evidence="5 9" id="KW-0645">Protease</keyword>
<evidence type="ECO:0000256" key="4">
    <source>
        <dbReference type="ARBA" id="ARBA00022438"/>
    </source>
</evidence>
<keyword evidence="9" id="KW-0963">Cytoplasm</keyword>
<feature type="binding site" evidence="9">
    <location>
        <position position="348"/>
    </location>
    <ligand>
        <name>Mn(2+)</name>
        <dbReference type="ChEBI" id="CHEBI:29035"/>
        <label>2</label>
    </ligand>
</feature>
<dbReference type="InterPro" id="IPR043472">
    <property type="entry name" value="Macro_dom-like"/>
</dbReference>
<dbReference type="Pfam" id="PF00883">
    <property type="entry name" value="Peptidase_M17"/>
    <property type="match status" value="1"/>
</dbReference>
<sequence length="500" mass="54310">MVLFYSQASCNKRVKADAVILPFWKVNNKAKCAVAVTKDCEAVYQAALDNFTGKSSGMELLYSLGQVPEKRILLLGLGKNEELTSQEVLEAYARATRVLRKAKCKTINVLLPTISTLRISAEEFVKNLAAGMLSLNYSYPKYCRDNSSTDPLLTKVTVYGIVSKIAEPIFRREESIFEGVYLTRDLVNGNADDITPKKLASIAQGLAKEFPSLDVNILNKEAILKEKMGLFAAVAKGAAVDPYFIVLSYRGKPKSKDHTVLIGKGVTFDSGGLDLKPGKAMLTMKEDMAGAATVLGILSAVAELELSVNVTGIIPATENPIDAAAYKMGDVYIGMSGLSVEIGSTDAEGRLILADAMTYALTYCNPTRIIDFATLTGAMVISLGEDVAGLFSNNDILAQDLLETSAETGESLWRLPLVDKYDKALNSDIADMKNIGNNRAGAITAALFLRRFLDKHSVAWAHLDIAGTAYREKDEDLFPKYASGFGVRCLTYYLAKFLSK</sequence>
<dbReference type="InterPro" id="IPR023042">
    <property type="entry name" value="Peptidase_M17_leu_NH2_pept"/>
</dbReference>
<feature type="active site" evidence="9">
    <location>
        <position position="276"/>
    </location>
</feature>
<evidence type="ECO:0000256" key="5">
    <source>
        <dbReference type="ARBA" id="ARBA00022670"/>
    </source>
</evidence>
<evidence type="ECO:0000259" key="10">
    <source>
        <dbReference type="PROSITE" id="PS00631"/>
    </source>
</evidence>
<reference evidence="11 12" key="1">
    <citation type="journal article" date="2014" name="Syst. Appl. Microbiol.">
        <title>Evidence for the existence of two new members of the family Chlamydiaceae and proposal of Chlamydia avium sp. nov. and Chlamydia gallinacea sp. nov.</title>
        <authorList>
            <person name="Sachse K."/>
            <person name="Laroucau K."/>
            <person name="Riege K."/>
            <person name="Wehner S."/>
            <person name="Dilcher M."/>
            <person name="Creasy H.H."/>
            <person name="Weidmann M."/>
            <person name="Myers G."/>
            <person name="Vorimore F."/>
            <person name="Vicari N."/>
            <person name="Magnino S."/>
            <person name="Liebler-Tenorio E."/>
            <person name="Ruettger A."/>
            <person name="Bavoil P.M."/>
            <person name="Hufert F.T."/>
            <person name="Rossello-Mora R."/>
            <person name="Marz M."/>
        </authorList>
    </citation>
    <scope>NUCLEOTIDE SEQUENCE [LARGE SCALE GENOMIC DNA]</scope>
    <source>
        <strain evidence="11 12">08-1274/3</strain>
    </source>
</reference>
<feature type="binding site" evidence="9">
    <location>
        <position position="264"/>
    </location>
    <ligand>
        <name>Mn(2+)</name>
        <dbReference type="ChEBI" id="CHEBI:29035"/>
        <label>2</label>
    </ligand>
</feature>
<dbReference type="PANTHER" id="PTHR11963">
    <property type="entry name" value="LEUCINE AMINOPEPTIDASE-RELATED"/>
    <property type="match status" value="1"/>
</dbReference>
<dbReference type="STRING" id="1143323.M787_003830"/>
<gene>
    <name evidence="9" type="primary">pepA</name>
    <name evidence="11" type="ORF">M787_003830</name>
</gene>
<evidence type="ECO:0000256" key="1">
    <source>
        <dbReference type="ARBA" id="ARBA00000135"/>
    </source>
</evidence>
<feature type="binding site" evidence="9">
    <location>
        <position position="346"/>
    </location>
    <ligand>
        <name>Mn(2+)</name>
        <dbReference type="ChEBI" id="CHEBI:29035"/>
        <label>1</label>
    </ligand>
</feature>
<comment type="catalytic activity">
    <reaction evidence="1 9">
        <text>Release of an N-terminal amino acid, Xaa-|-Yaa-, in which Xaa is preferably Leu, but may be other amino acids including Pro although not Arg or Lys, and Yaa may be Pro. Amino acid amides and methyl esters are also readily hydrolyzed, but rates on arylamides are exceedingly low.</text>
        <dbReference type="EC" id="3.4.11.1"/>
    </reaction>
</comment>
<dbReference type="GO" id="GO:0006508">
    <property type="term" value="P:proteolysis"/>
    <property type="evidence" value="ECO:0007669"/>
    <property type="project" value="UniProtKB-KW"/>
</dbReference>
<name>A0A173DZS5_9CHLA</name>
<dbReference type="EC" id="3.4.11.1" evidence="9"/>
<accession>A0A173DZS5</accession>
<keyword evidence="6 9" id="KW-0479">Metal-binding</keyword>
<feature type="binding site" evidence="9">
    <location>
        <position position="269"/>
    </location>
    <ligand>
        <name>Mn(2+)</name>
        <dbReference type="ChEBI" id="CHEBI:29035"/>
        <label>2</label>
    </ligand>
</feature>
<dbReference type="InterPro" id="IPR000819">
    <property type="entry name" value="Peptidase_M17_C"/>
</dbReference>
<comment type="cofactor">
    <cofactor evidence="9">
        <name>Mn(2+)</name>
        <dbReference type="ChEBI" id="CHEBI:29035"/>
    </cofactor>
    <text evidence="9">Binds 2 manganese ions per subunit.</text>
</comment>
<evidence type="ECO:0000256" key="6">
    <source>
        <dbReference type="ARBA" id="ARBA00022723"/>
    </source>
</evidence>
<dbReference type="PANTHER" id="PTHR11963:SF23">
    <property type="entry name" value="CYTOSOL AMINOPEPTIDASE"/>
    <property type="match status" value="1"/>
</dbReference>
<evidence type="ECO:0000256" key="3">
    <source>
        <dbReference type="ARBA" id="ARBA00009528"/>
    </source>
</evidence>
<dbReference type="Gene3D" id="3.40.630.10">
    <property type="entry name" value="Zn peptidases"/>
    <property type="match status" value="1"/>
</dbReference>
<keyword evidence="8 9" id="KW-0464">Manganese</keyword>
<dbReference type="NCBIfam" id="NF002074">
    <property type="entry name" value="PRK00913.1-4"/>
    <property type="match status" value="1"/>
</dbReference>
<evidence type="ECO:0000313" key="11">
    <source>
        <dbReference type="EMBL" id="ANG66438.1"/>
    </source>
</evidence>
<dbReference type="Pfam" id="PF02789">
    <property type="entry name" value="Peptidase_M17_N"/>
    <property type="match status" value="1"/>
</dbReference>
<comment type="subcellular location">
    <subcellularLocation>
        <location evidence="9">Cytoplasm</location>
    </subcellularLocation>
</comment>
<comment type="catalytic activity">
    <reaction evidence="2 9">
        <text>Release of an N-terminal amino acid, preferentially leucine, but not glutamic or aspartic acids.</text>
        <dbReference type="EC" id="3.4.11.10"/>
    </reaction>
</comment>
<dbReference type="PRINTS" id="PR00481">
    <property type="entry name" value="LAMNOPPTDASE"/>
</dbReference>
<organism evidence="11 12">
    <name type="scientific">Chlamydia gallinacea 08-1274/3</name>
    <dbReference type="NCBI Taxonomy" id="1143323"/>
    <lineage>
        <taxon>Bacteria</taxon>
        <taxon>Pseudomonadati</taxon>
        <taxon>Chlamydiota</taxon>
        <taxon>Chlamydiia</taxon>
        <taxon>Chlamydiales</taxon>
        <taxon>Chlamydiaceae</taxon>
        <taxon>Chlamydia/Chlamydophila group</taxon>
        <taxon>Chlamydia</taxon>
    </lineage>
</organism>
<dbReference type="Gene3D" id="3.40.220.10">
    <property type="entry name" value="Leucine Aminopeptidase, subunit E, domain 1"/>
    <property type="match status" value="1"/>
</dbReference>
<evidence type="ECO:0000313" key="12">
    <source>
        <dbReference type="Proteomes" id="UP000019147"/>
    </source>
</evidence>
<evidence type="ECO:0000256" key="7">
    <source>
        <dbReference type="ARBA" id="ARBA00022801"/>
    </source>
</evidence>
<keyword evidence="7 9" id="KW-0378">Hydrolase</keyword>
<feature type="domain" description="Cytosol aminopeptidase" evidence="10">
    <location>
        <begin position="344"/>
        <end position="351"/>
    </location>
</feature>
<dbReference type="AlphaFoldDB" id="A0A173DZS5"/>
<comment type="function">
    <text evidence="9">Presumably involved in the processing and regular turnover of intracellular proteins. Catalyzes the removal of unsubstituted N-terminal amino acids from various peptides.</text>
</comment>
<dbReference type="GO" id="GO:0030145">
    <property type="term" value="F:manganese ion binding"/>
    <property type="evidence" value="ECO:0007669"/>
    <property type="project" value="UniProtKB-UniRule"/>
</dbReference>
<feature type="binding site" evidence="9">
    <location>
        <position position="348"/>
    </location>
    <ligand>
        <name>Mn(2+)</name>
        <dbReference type="ChEBI" id="CHEBI:29035"/>
        <label>1</label>
    </ligand>
</feature>
<dbReference type="GeneID" id="81478435"/>
<evidence type="ECO:0000256" key="9">
    <source>
        <dbReference type="HAMAP-Rule" id="MF_00181"/>
    </source>
</evidence>
<feature type="binding site" evidence="9">
    <location>
        <position position="287"/>
    </location>
    <ligand>
        <name>Mn(2+)</name>
        <dbReference type="ChEBI" id="CHEBI:29035"/>
        <label>2</label>
    </ligand>
</feature>
<dbReference type="GO" id="GO:0005737">
    <property type="term" value="C:cytoplasm"/>
    <property type="evidence" value="ECO:0007669"/>
    <property type="project" value="UniProtKB-SubCell"/>
</dbReference>
<feature type="binding site" evidence="9">
    <location>
        <position position="269"/>
    </location>
    <ligand>
        <name>Mn(2+)</name>
        <dbReference type="ChEBI" id="CHEBI:29035"/>
        <label>1</label>
    </ligand>
</feature>
<dbReference type="InterPro" id="IPR011356">
    <property type="entry name" value="Leucine_aapep/pepB"/>
</dbReference>
<dbReference type="NCBIfam" id="NF002078">
    <property type="entry name" value="PRK00913.2-5"/>
    <property type="match status" value="1"/>
</dbReference>
<evidence type="ECO:0000256" key="8">
    <source>
        <dbReference type="ARBA" id="ARBA00023211"/>
    </source>
</evidence>
<dbReference type="GO" id="GO:0070006">
    <property type="term" value="F:metalloaminopeptidase activity"/>
    <property type="evidence" value="ECO:0007669"/>
    <property type="project" value="InterPro"/>
</dbReference>
<dbReference type="PROSITE" id="PS00631">
    <property type="entry name" value="CYTOSOL_AP"/>
    <property type="match status" value="1"/>
</dbReference>
<dbReference type="OrthoDB" id="9809354at2"/>
<dbReference type="NCBIfam" id="NF002083">
    <property type="entry name" value="PRK00913.3-5"/>
    <property type="match status" value="1"/>
</dbReference>
<dbReference type="EMBL" id="CP015840">
    <property type="protein sequence ID" value="ANG66438.1"/>
    <property type="molecule type" value="Genomic_DNA"/>
</dbReference>
<dbReference type="EC" id="3.4.11.10" evidence="9"/>